<dbReference type="EMBL" id="JARRAG010000002">
    <property type="protein sequence ID" value="MDG3004224.1"/>
    <property type="molecule type" value="Genomic_DNA"/>
</dbReference>
<dbReference type="InterPro" id="IPR036249">
    <property type="entry name" value="Thioredoxin-like_sf"/>
</dbReference>
<dbReference type="InterPro" id="IPR008928">
    <property type="entry name" value="6-hairpin_glycosidase_sf"/>
</dbReference>
<dbReference type="PANTHER" id="PTHR42899">
    <property type="entry name" value="SPERMATOGENESIS-ASSOCIATED PROTEIN 20"/>
    <property type="match status" value="1"/>
</dbReference>
<dbReference type="PROSITE" id="PS51257">
    <property type="entry name" value="PROKAR_LIPOPROTEIN"/>
    <property type="match status" value="1"/>
</dbReference>
<protein>
    <submittedName>
        <fullName evidence="3">Thioredoxin domain-containing protein</fullName>
    </submittedName>
</protein>
<dbReference type="InterPro" id="IPR012341">
    <property type="entry name" value="6hp_glycosidase-like_sf"/>
</dbReference>
<organism evidence="3 4">
    <name type="scientific">Paludisphaera mucosa</name>
    <dbReference type="NCBI Taxonomy" id="3030827"/>
    <lineage>
        <taxon>Bacteria</taxon>
        <taxon>Pseudomonadati</taxon>
        <taxon>Planctomycetota</taxon>
        <taxon>Planctomycetia</taxon>
        <taxon>Isosphaerales</taxon>
        <taxon>Isosphaeraceae</taxon>
        <taxon>Paludisphaera</taxon>
    </lineage>
</organism>
<dbReference type="PIRSF" id="PIRSF006402">
    <property type="entry name" value="UCP006402_thioredoxin"/>
    <property type="match status" value="1"/>
</dbReference>
<feature type="domain" description="Spermatogenesis-associated protein 20-like TRX" evidence="2">
    <location>
        <begin position="40"/>
        <end position="197"/>
    </location>
</feature>
<dbReference type="Pfam" id="PF03190">
    <property type="entry name" value="Thioredox_DsbH"/>
    <property type="match status" value="1"/>
</dbReference>
<dbReference type="Proteomes" id="UP001216907">
    <property type="component" value="Unassembled WGS sequence"/>
</dbReference>
<dbReference type="CDD" id="cd02955">
    <property type="entry name" value="SSP411"/>
    <property type="match status" value="1"/>
</dbReference>
<accession>A0ABT6F9F6</accession>
<feature type="signal peptide" evidence="1">
    <location>
        <begin position="1"/>
        <end position="29"/>
    </location>
</feature>
<comment type="caution">
    <text evidence="3">The sequence shown here is derived from an EMBL/GenBank/DDBJ whole genome shotgun (WGS) entry which is preliminary data.</text>
</comment>
<evidence type="ECO:0000313" key="4">
    <source>
        <dbReference type="Proteomes" id="UP001216907"/>
    </source>
</evidence>
<dbReference type="InterPro" id="IPR024705">
    <property type="entry name" value="Ssp411"/>
</dbReference>
<reference evidence="3 4" key="1">
    <citation type="submission" date="2023-03" db="EMBL/GenBank/DDBJ databases">
        <title>Paludisphaera mucosa sp. nov. a novel planctomycete from northern fen.</title>
        <authorList>
            <person name="Ivanova A."/>
        </authorList>
    </citation>
    <scope>NUCLEOTIDE SEQUENCE [LARGE SCALE GENOMIC DNA]</scope>
    <source>
        <strain evidence="3 4">Pla2</strain>
    </source>
</reference>
<gene>
    <name evidence="3" type="ORF">PZE19_10590</name>
</gene>
<feature type="chain" id="PRO_5047412865" evidence="1">
    <location>
        <begin position="30"/>
        <end position="658"/>
    </location>
</feature>
<dbReference type="SUPFAM" id="SSF52833">
    <property type="entry name" value="Thioredoxin-like"/>
    <property type="match status" value="1"/>
</dbReference>
<keyword evidence="1" id="KW-0732">Signal</keyword>
<proteinExistence type="predicted"/>
<evidence type="ECO:0000313" key="3">
    <source>
        <dbReference type="EMBL" id="MDG3004224.1"/>
    </source>
</evidence>
<keyword evidence="4" id="KW-1185">Reference proteome</keyword>
<dbReference type="RefSeq" id="WP_277860585.1">
    <property type="nucleotide sequence ID" value="NZ_JARRAG010000002.1"/>
</dbReference>
<dbReference type="Gene3D" id="3.40.30.10">
    <property type="entry name" value="Glutaredoxin"/>
    <property type="match status" value="1"/>
</dbReference>
<sequence>MPRSTSARTPGITGSLLVALAACLSPAAAQDAPAGRGAGNQLARETSPYLLQHADDPVDWRPWGPEAFAKAKAEDKPIFLSIGYRACYWCHVMHRECFRDPEIARMLNAGFVCIKVDREERPDVDQVYMTALQAFSTGGWPMSMFLLPDGRPFYGGTYHPAHAKEGFTGFDTVLKGIAKSWREERPEMERAADGLTQIVRRKLGDGRPRRRAPLPTSLVADGLAALAERFDPEYGGFGYNRDNPRRPKFPEPVNLAFLIDQHRRGPAKRAGRDDPLAMALTTLDAMARGGIRDQLGGGYHRYATDRYWGSPHFEKMLYDNAQLASALVRAFETTADPRWKAEAEATFAFVARSLTAAEGGFFSSIDAESEAGEGAYYVWTRSEARKVVGDDPDAEAFLQVYGLKREPNFEGGRYVLTEPRARAEQAEALGLSAAELARRLEGPRAKLLAARGRRPAPACDDKVLTAWNGLMIAAYAEGGRVLKDASYLRAAEKAADFALERLREPSGRLLRTYRGGSAKLPAYLEDYAFLVHGLLRLHQAGGDPKRLEQARTLADRMIADFGDDAEGGFFFTADDHETLLARSKGPLDDALPSANAVAALDLLALHRATGEARYLDLAGRTLDAFSSFLTQDPASMPTMLTALAEYQDLRPTPPGGQP</sequence>
<dbReference type="SUPFAM" id="SSF48208">
    <property type="entry name" value="Six-hairpin glycosidases"/>
    <property type="match status" value="1"/>
</dbReference>
<evidence type="ECO:0000259" key="2">
    <source>
        <dbReference type="Pfam" id="PF03190"/>
    </source>
</evidence>
<dbReference type="InterPro" id="IPR004879">
    <property type="entry name" value="Ssp411-like_TRX"/>
</dbReference>
<name>A0ABT6F9F6_9BACT</name>
<evidence type="ECO:0000256" key="1">
    <source>
        <dbReference type="SAM" id="SignalP"/>
    </source>
</evidence>
<dbReference type="PANTHER" id="PTHR42899:SF1">
    <property type="entry name" value="SPERMATOGENESIS-ASSOCIATED PROTEIN 20"/>
    <property type="match status" value="1"/>
</dbReference>
<dbReference type="Gene3D" id="1.50.10.10">
    <property type="match status" value="1"/>
</dbReference>